<keyword evidence="5" id="KW-1133">Transmembrane helix</keyword>
<keyword evidence="3" id="KW-0326">Glycosidase</keyword>
<dbReference type="InterPro" id="IPR017853">
    <property type="entry name" value="GH"/>
</dbReference>
<accession>A0A9Q1QT28</accession>
<dbReference type="InterPro" id="IPR001360">
    <property type="entry name" value="Glyco_hydro_1"/>
</dbReference>
<dbReference type="EMBL" id="JAKOGI010000004">
    <property type="protein sequence ID" value="KAJ8452521.1"/>
    <property type="molecule type" value="Genomic_DNA"/>
</dbReference>
<organism evidence="6 7">
    <name type="scientific">Carnegiea gigantea</name>
    <dbReference type="NCBI Taxonomy" id="171969"/>
    <lineage>
        <taxon>Eukaryota</taxon>
        <taxon>Viridiplantae</taxon>
        <taxon>Streptophyta</taxon>
        <taxon>Embryophyta</taxon>
        <taxon>Tracheophyta</taxon>
        <taxon>Spermatophyta</taxon>
        <taxon>Magnoliopsida</taxon>
        <taxon>eudicotyledons</taxon>
        <taxon>Gunneridae</taxon>
        <taxon>Pentapetalae</taxon>
        <taxon>Caryophyllales</taxon>
        <taxon>Cactineae</taxon>
        <taxon>Cactaceae</taxon>
        <taxon>Cactoideae</taxon>
        <taxon>Echinocereeae</taxon>
        <taxon>Carnegiea</taxon>
    </lineage>
</organism>
<keyword evidence="7" id="KW-1185">Reference proteome</keyword>
<dbReference type="Gene3D" id="3.20.20.80">
    <property type="entry name" value="Glycosidases"/>
    <property type="match status" value="2"/>
</dbReference>
<evidence type="ECO:0000256" key="4">
    <source>
        <dbReference type="RuleBase" id="RU003690"/>
    </source>
</evidence>
<evidence type="ECO:0000256" key="2">
    <source>
        <dbReference type="ARBA" id="ARBA00022801"/>
    </source>
</evidence>
<dbReference type="Proteomes" id="UP001153076">
    <property type="component" value="Unassembled WGS sequence"/>
</dbReference>
<comment type="caution">
    <text evidence="6">The sequence shown here is derived from an EMBL/GenBank/DDBJ whole genome shotgun (WGS) entry which is preliminary data.</text>
</comment>
<evidence type="ECO:0008006" key="8">
    <source>
        <dbReference type="Google" id="ProtNLM"/>
    </source>
</evidence>
<dbReference type="SUPFAM" id="SSF51445">
    <property type="entry name" value="(Trans)glycosidases"/>
    <property type="match status" value="1"/>
</dbReference>
<dbReference type="PANTHER" id="PTHR10353">
    <property type="entry name" value="GLYCOSYL HYDROLASE"/>
    <property type="match status" value="1"/>
</dbReference>
<name>A0A9Q1QT28_9CARY</name>
<feature type="transmembrane region" description="Helical" evidence="5">
    <location>
        <begin position="217"/>
        <end position="239"/>
    </location>
</feature>
<sequence length="301" mass="35058">MYACLGTSERLFQLFLCKVELITFCVFCWKYEGAAFEDGKLPSIWDTFTHNCPGYFLFLLSIQPLVTLFHWDLPQTLADAYGGFLSPQIVEDFRDYADFCFREFGDKVKHWITLNEPSTYAVSEQPLNCSDEGLNSATEPYLISHHQLLAHAAADINAAQRALDFMLGWRAKWSTNWSHGVDEPNNEKLPLEEALNDEMRTKYHHDHLAFLQLAINYLLYFYLFACAVNYLVGLVYINLICREGVNVKGYFAWSFLDDFEWQSGYTIRFGINYVDYKDGLKRYPKLSAHWFKNFLQVPQIN</sequence>
<dbReference type="GO" id="GO:0005975">
    <property type="term" value="P:carbohydrate metabolic process"/>
    <property type="evidence" value="ECO:0007669"/>
    <property type="project" value="InterPro"/>
</dbReference>
<evidence type="ECO:0000256" key="1">
    <source>
        <dbReference type="ARBA" id="ARBA00010838"/>
    </source>
</evidence>
<keyword evidence="2" id="KW-0378">Hydrolase</keyword>
<comment type="similarity">
    <text evidence="1 4">Belongs to the glycosyl hydrolase 1 family.</text>
</comment>
<evidence type="ECO:0000313" key="6">
    <source>
        <dbReference type="EMBL" id="KAJ8452521.1"/>
    </source>
</evidence>
<dbReference type="GO" id="GO:0008422">
    <property type="term" value="F:beta-glucosidase activity"/>
    <property type="evidence" value="ECO:0007669"/>
    <property type="project" value="TreeGrafter"/>
</dbReference>
<gene>
    <name evidence="6" type="ORF">Cgig2_000110</name>
</gene>
<proteinExistence type="inferred from homology"/>
<keyword evidence="5" id="KW-0472">Membrane</keyword>
<dbReference type="OrthoDB" id="65569at2759"/>
<dbReference type="Pfam" id="PF00232">
    <property type="entry name" value="Glyco_hydro_1"/>
    <property type="match status" value="2"/>
</dbReference>
<evidence type="ECO:0000256" key="3">
    <source>
        <dbReference type="ARBA" id="ARBA00023295"/>
    </source>
</evidence>
<evidence type="ECO:0000313" key="7">
    <source>
        <dbReference type="Proteomes" id="UP001153076"/>
    </source>
</evidence>
<dbReference type="AlphaFoldDB" id="A0A9Q1QT28"/>
<evidence type="ECO:0000256" key="5">
    <source>
        <dbReference type="SAM" id="Phobius"/>
    </source>
</evidence>
<keyword evidence="5" id="KW-0812">Transmembrane</keyword>
<dbReference type="PANTHER" id="PTHR10353:SF137">
    <property type="entry name" value="MYROSINASE 3-RELATED"/>
    <property type="match status" value="1"/>
</dbReference>
<reference evidence="6" key="1">
    <citation type="submission" date="2022-04" db="EMBL/GenBank/DDBJ databases">
        <title>Carnegiea gigantea Genome sequencing and assembly v2.</title>
        <authorList>
            <person name="Copetti D."/>
            <person name="Sanderson M.J."/>
            <person name="Burquez A."/>
            <person name="Wojciechowski M.F."/>
        </authorList>
    </citation>
    <scope>NUCLEOTIDE SEQUENCE</scope>
    <source>
        <strain evidence="6">SGP5-SGP5p</strain>
        <tissue evidence="6">Aerial part</tissue>
    </source>
</reference>
<protein>
    <recommendedName>
        <fullName evidence="8">Beta-glucosidase</fullName>
    </recommendedName>
</protein>